<comment type="cofactor">
    <cofactor evidence="1 9">
        <name>pyridoxal 5'-phosphate</name>
        <dbReference type="ChEBI" id="CHEBI:597326"/>
    </cofactor>
</comment>
<evidence type="ECO:0000256" key="7">
    <source>
        <dbReference type="ARBA" id="ARBA00023239"/>
    </source>
</evidence>
<name>A0A4U9RRU2_HATHI</name>
<dbReference type="GO" id="GO:0030170">
    <property type="term" value="F:pyridoxal phosphate binding"/>
    <property type="evidence" value="ECO:0007669"/>
    <property type="project" value="InterPro"/>
</dbReference>
<accession>A0A4U9RRU2</accession>
<dbReference type="KEGG" id="hhw:NCTC503_02142"/>
<dbReference type="GO" id="GO:0005737">
    <property type="term" value="C:cytoplasm"/>
    <property type="evidence" value="ECO:0007669"/>
    <property type="project" value="TreeGrafter"/>
</dbReference>
<dbReference type="Gene3D" id="3.40.640.10">
    <property type="entry name" value="Type I PLP-dependent aspartate aminotransferase-like (Major domain)"/>
    <property type="match status" value="1"/>
</dbReference>
<dbReference type="PROSITE" id="PS00868">
    <property type="entry name" value="CYS_MET_METAB_PP"/>
    <property type="match status" value="1"/>
</dbReference>
<keyword evidence="7 10" id="KW-0456">Lyase</keyword>
<reference evidence="10 11" key="1">
    <citation type="submission" date="2019-05" db="EMBL/GenBank/DDBJ databases">
        <authorList>
            <consortium name="Pathogen Informatics"/>
        </authorList>
    </citation>
    <scope>NUCLEOTIDE SEQUENCE [LARGE SCALE GENOMIC DNA]</scope>
    <source>
        <strain evidence="10 11">NCTC503</strain>
    </source>
</reference>
<dbReference type="EMBL" id="LR590481">
    <property type="protein sequence ID" value="VTQ93593.1"/>
    <property type="molecule type" value="Genomic_DNA"/>
</dbReference>
<evidence type="ECO:0000256" key="1">
    <source>
        <dbReference type="ARBA" id="ARBA00001933"/>
    </source>
</evidence>
<dbReference type="RefSeq" id="WP_138210708.1">
    <property type="nucleotide sequence ID" value="NZ_CBCRUQ010000013.1"/>
</dbReference>
<evidence type="ECO:0000256" key="9">
    <source>
        <dbReference type="RuleBase" id="RU362118"/>
    </source>
</evidence>
<dbReference type="InterPro" id="IPR000277">
    <property type="entry name" value="Cys/Met-Metab_PyrdxlP-dep_enz"/>
</dbReference>
<evidence type="ECO:0000256" key="3">
    <source>
        <dbReference type="ARBA" id="ARBA00012224"/>
    </source>
</evidence>
<evidence type="ECO:0000256" key="6">
    <source>
        <dbReference type="ARBA" id="ARBA00023167"/>
    </source>
</evidence>
<dbReference type="GO" id="GO:0047804">
    <property type="term" value="F:cysteine-S-conjugate beta-lyase activity"/>
    <property type="evidence" value="ECO:0007669"/>
    <property type="project" value="UniProtKB-EC"/>
</dbReference>
<dbReference type="CDD" id="cd00614">
    <property type="entry name" value="CGS_like"/>
    <property type="match status" value="1"/>
</dbReference>
<evidence type="ECO:0000256" key="4">
    <source>
        <dbReference type="ARBA" id="ARBA00022605"/>
    </source>
</evidence>
<dbReference type="InterPro" id="IPR015424">
    <property type="entry name" value="PyrdxlP-dep_Trfase"/>
</dbReference>
<gene>
    <name evidence="10" type="primary">metC</name>
    <name evidence="10" type="ORF">NCTC503_02142</name>
</gene>
<dbReference type="InterPro" id="IPR015421">
    <property type="entry name" value="PyrdxlP-dep_Trfase_major"/>
</dbReference>
<dbReference type="Pfam" id="PF01053">
    <property type="entry name" value="Cys_Met_Meta_PP"/>
    <property type="match status" value="1"/>
</dbReference>
<evidence type="ECO:0000256" key="2">
    <source>
        <dbReference type="ARBA" id="ARBA00009077"/>
    </source>
</evidence>
<evidence type="ECO:0000256" key="8">
    <source>
        <dbReference type="PIRSR" id="PIRSR001434-2"/>
    </source>
</evidence>
<protein>
    <recommendedName>
        <fullName evidence="3">cysteine-S-conjugate beta-lyase</fullName>
        <ecNumber evidence="3">4.4.1.13</ecNumber>
    </recommendedName>
</protein>
<dbReference type="AlphaFoldDB" id="A0A4U9RRU2"/>
<evidence type="ECO:0000256" key="5">
    <source>
        <dbReference type="ARBA" id="ARBA00022898"/>
    </source>
</evidence>
<dbReference type="OrthoDB" id="9780685at2"/>
<dbReference type="PANTHER" id="PTHR11808:SF50">
    <property type="entry name" value="CYSTATHIONINE BETA-LYASE"/>
    <property type="match status" value="1"/>
</dbReference>
<sequence length="379" mass="41972">MKYGTKLLHGYTVVDEVTGAASVPKYQTSTFHQIDMDRGQEFTYTRFGNPTRTAVEEAICCLDDSKYGFAFSSGMAAISNVLLLFSKGDHIVACQDVYGGAFQLFTEVLPRFGVDVTFVDETSVDCWEGAITERTKAFYIETPSNPTLKITDIRKVTELAKSKGILTIMDNTFMSPMYQKPFSLGVDISINSATKFLNGHSDVVAGLVSTNNEEIATRLKCLQITMGGILGVEDCWLLLRGLKTMHLRMEKSVENAIKIAEFLEKHPKVKKVFYPGLKSHEGHEIHMKQAENGGVIISFDLETYENVVKFLENVKVPIVAVSLGGVESILSYPAKMSHACVSREERIKQGISDGLLRLSVGVEDVEDLIEDLNNSLNKL</sequence>
<dbReference type="FunFam" id="3.40.640.10:FF:000009">
    <property type="entry name" value="Cystathionine gamma-synthase homolog"/>
    <property type="match status" value="1"/>
</dbReference>
<keyword evidence="5 8" id="KW-0663">Pyridoxal phosphate</keyword>
<proteinExistence type="inferred from homology"/>
<dbReference type="InterPro" id="IPR015422">
    <property type="entry name" value="PyrdxlP-dep_Trfase_small"/>
</dbReference>
<dbReference type="PANTHER" id="PTHR11808">
    <property type="entry name" value="TRANS-SULFURATION ENZYME FAMILY MEMBER"/>
    <property type="match status" value="1"/>
</dbReference>
<dbReference type="Gene3D" id="3.90.1150.10">
    <property type="entry name" value="Aspartate Aminotransferase, domain 1"/>
    <property type="match status" value="1"/>
</dbReference>
<dbReference type="PIRSF" id="PIRSF001434">
    <property type="entry name" value="CGS"/>
    <property type="match status" value="1"/>
</dbReference>
<dbReference type="FunFam" id="3.90.1150.10:FF:000033">
    <property type="entry name" value="Cystathionine gamma-synthase"/>
    <property type="match status" value="1"/>
</dbReference>
<dbReference type="Proteomes" id="UP000308489">
    <property type="component" value="Chromosome 1"/>
</dbReference>
<dbReference type="GO" id="GO:0009086">
    <property type="term" value="P:methionine biosynthetic process"/>
    <property type="evidence" value="ECO:0007669"/>
    <property type="project" value="UniProtKB-KW"/>
</dbReference>
<dbReference type="SUPFAM" id="SSF53383">
    <property type="entry name" value="PLP-dependent transferases"/>
    <property type="match status" value="1"/>
</dbReference>
<keyword evidence="4" id="KW-0028">Amino-acid biosynthesis</keyword>
<keyword evidence="6" id="KW-0486">Methionine biosynthesis</keyword>
<keyword evidence="11" id="KW-1185">Reference proteome</keyword>
<comment type="similarity">
    <text evidence="2 9">Belongs to the trans-sulfuration enzymes family.</text>
</comment>
<dbReference type="GO" id="GO:0019346">
    <property type="term" value="P:transsulfuration"/>
    <property type="evidence" value="ECO:0007669"/>
    <property type="project" value="InterPro"/>
</dbReference>
<organism evidence="10 11">
    <name type="scientific">Hathewaya histolytica</name>
    <name type="common">Clostridium histolyticum</name>
    <dbReference type="NCBI Taxonomy" id="1498"/>
    <lineage>
        <taxon>Bacteria</taxon>
        <taxon>Bacillati</taxon>
        <taxon>Bacillota</taxon>
        <taxon>Clostridia</taxon>
        <taxon>Eubacteriales</taxon>
        <taxon>Clostridiaceae</taxon>
        <taxon>Hathewaya</taxon>
    </lineage>
</organism>
<dbReference type="InterPro" id="IPR054542">
    <property type="entry name" value="Cys_met_metab_PP"/>
</dbReference>
<evidence type="ECO:0000313" key="10">
    <source>
        <dbReference type="EMBL" id="VTQ93593.1"/>
    </source>
</evidence>
<feature type="modified residue" description="N6-(pyridoxal phosphate)lysine" evidence="8">
    <location>
        <position position="195"/>
    </location>
</feature>
<evidence type="ECO:0000313" key="11">
    <source>
        <dbReference type="Proteomes" id="UP000308489"/>
    </source>
</evidence>
<dbReference type="EC" id="4.4.1.13" evidence="3"/>